<organism evidence="2 3">
    <name type="scientific">Armillaria borealis</name>
    <dbReference type="NCBI Taxonomy" id="47425"/>
    <lineage>
        <taxon>Eukaryota</taxon>
        <taxon>Fungi</taxon>
        <taxon>Dikarya</taxon>
        <taxon>Basidiomycota</taxon>
        <taxon>Agaricomycotina</taxon>
        <taxon>Agaricomycetes</taxon>
        <taxon>Agaricomycetidae</taxon>
        <taxon>Agaricales</taxon>
        <taxon>Marasmiineae</taxon>
        <taxon>Physalacriaceae</taxon>
        <taxon>Armillaria</taxon>
    </lineage>
</organism>
<keyword evidence="1" id="KW-1133">Transmembrane helix</keyword>
<dbReference type="AlphaFoldDB" id="A0AA39IYW9"/>
<proteinExistence type="predicted"/>
<dbReference type="EMBL" id="JAUEPT010000108">
    <property type="protein sequence ID" value="KAK0431724.1"/>
    <property type="molecule type" value="Genomic_DNA"/>
</dbReference>
<sequence length="75" mass="8213">MCRAGVGACSWVVVSCFVRGTVLRVEDVAMSWMAGEVWYLLWVVGTAACTGVFCFAAHSSYFTVSKISQRLKNIV</sequence>
<protein>
    <submittedName>
        <fullName evidence="2">Uncharacterized protein</fullName>
    </submittedName>
</protein>
<reference evidence="2" key="1">
    <citation type="submission" date="2023-06" db="EMBL/GenBank/DDBJ databases">
        <authorList>
            <consortium name="Lawrence Berkeley National Laboratory"/>
            <person name="Ahrendt S."/>
            <person name="Sahu N."/>
            <person name="Indic B."/>
            <person name="Wong-Bajracharya J."/>
            <person name="Merenyi Z."/>
            <person name="Ke H.-M."/>
            <person name="Monk M."/>
            <person name="Kocsube S."/>
            <person name="Drula E."/>
            <person name="Lipzen A."/>
            <person name="Balint B."/>
            <person name="Henrissat B."/>
            <person name="Andreopoulos B."/>
            <person name="Martin F.M."/>
            <person name="Harder C.B."/>
            <person name="Rigling D."/>
            <person name="Ford K.L."/>
            <person name="Foster G.D."/>
            <person name="Pangilinan J."/>
            <person name="Papanicolaou A."/>
            <person name="Barry K."/>
            <person name="LaButti K."/>
            <person name="Viragh M."/>
            <person name="Koriabine M."/>
            <person name="Yan M."/>
            <person name="Riley R."/>
            <person name="Champramary S."/>
            <person name="Plett K.L."/>
            <person name="Tsai I.J."/>
            <person name="Slot J."/>
            <person name="Sipos G."/>
            <person name="Plett J."/>
            <person name="Nagy L.G."/>
            <person name="Grigoriev I.V."/>
        </authorList>
    </citation>
    <scope>NUCLEOTIDE SEQUENCE</scope>
    <source>
        <strain evidence="2">FPL87.14</strain>
    </source>
</reference>
<name>A0AA39IYW9_9AGAR</name>
<evidence type="ECO:0000256" key="1">
    <source>
        <dbReference type="SAM" id="Phobius"/>
    </source>
</evidence>
<keyword evidence="1" id="KW-0812">Transmembrane</keyword>
<feature type="transmembrane region" description="Helical" evidence="1">
    <location>
        <begin position="39"/>
        <end position="64"/>
    </location>
</feature>
<comment type="caution">
    <text evidence="2">The sequence shown here is derived from an EMBL/GenBank/DDBJ whole genome shotgun (WGS) entry which is preliminary data.</text>
</comment>
<gene>
    <name evidence="2" type="ORF">EV421DRAFT_1852473</name>
</gene>
<evidence type="ECO:0000313" key="3">
    <source>
        <dbReference type="Proteomes" id="UP001175226"/>
    </source>
</evidence>
<dbReference type="PROSITE" id="PS51257">
    <property type="entry name" value="PROKAR_LIPOPROTEIN"/>
    <property type="match status" value="1"/>
</dbReference>
<accession>A0AA39IYW9</accession>
<dbReference type="Proteomes" id="UP001175226">
    <property type="component" value="Unassembled WGS sequence"/>
</dbReference>
<keyword evidence="3" id="KW-1185">Reference proteome</keyword>
<evidence type="ECO:0000313" key="2">
    <source>
        <dbReference type="EMBL" id="KAK0431724.1"/>
    </source>
</evidence>
<keyword evidence="1" id="KW-0472">Membrane</keyword>